<dbReference type="Proteomes" id="UP000060602">
    <property type="component" value="Chromosome"/>
</dbReference>
<feature type="chain" id="PRO_5007069177" evidence="1">
    <location>
        <begin position="26"/>
        <end position="282"/>
    </location>
</feature>
<dbReference type="Gene3D" id="1.20.1270.180">
    <property type="match status" value="1"/>
</dbReference>
<proteinExistence type="predicted"/>
<organism evidence="3 4">
    <name type="scientific">Alcaligenes xylosoxydans xylosoxydans</name>
    <name type="common">Achromobacter xylosoxidans</name>
    <dbReference type="NCBI Taxonomy" id="85698"/>
    <lineage>
        <taxon>Bacteria</taxon>
        <taxon>Pseudomonadati</taxon>
        <taxon>Pseudomonadota</taxon>
        <taxon>Betaproteobacteria</taxon>
        <taxon>Burkholderiales</taxon>
        <taxon>Alcaligenaceae</taxon>
        <taxon>Achromobacter</taxon>
    </lineage>
</organism>
<accession>A0A0X8P1I5</accession>
<gene>
    <name evidence="3" type="ORF">AL504_20595</name>
</gene>
<evidence type="ECO:0000313" key="4">
    <source>
        <dbReference type="Proteomes" id="UP000060602"/>
    </source>
</evidence>
<dbReference type="EMBL" id="CP014060">
    <property type="protein sequence ID" value="AMG38204.1"/>
    <property type="molecule type" value="Genomic_DNA"/>
</dbReference>
<protein>
    <submittedName>
        <fullName evidence="3">DUF1311 domain-containing protein</fullName>
    </submittedName>
</protein>
<sequence>MSFRNRAAQLLCLVGLGVLAAPALAINCQKASSPSEKLICSDRKAVAADAELNRAYAAVLKQAPDEEIGKMLVDSQRRWIEARDRALEGLTDDSDALQDDKTPGGLAADMILNRVAALKEIRKGDKLPAMIATALRQREFNKQFTGGPFAGFDVSCDVLPRDYKYYGCFAIRHYQNNDRICSAEEYWATGSVYAQRYVAKVVDNKPVPVASCSFNGVDANCPGGISDDAHWNTGPDVHKVDYSSTPLPKVDGEVHDDDEYGWLKACLTDPSFPLSNPKDAGR</sequence>
<keyword evidence="1" id="KW-0732">Signal</keyword>
<feature type="signal peptide" evidence="1">
    <location>
        <begin position="1"/>
        <end position="25"/>
    </location>
</feature>
<dbReference type="Pfam" id="PF07007">
    <property type="entry name" value="LprI"/>
    <property type="match status" value="1"/>
</dbReference>
<name>A0A0X8P1I5_ALCXX</name>
<dbReference type="InterPro" id="IPR009739">
    <property type="entry name" value="LprI-like_N"/>
</dbReference>
<dbReference type="RefSeq" id="WP_061073022.1">
    <property type="nucleotide sequence ID" value="NZ_CP014060.2"/>
</dbReference>
<feature type="domain" description="Lysozyme inhibitor LprI-like N-terminal" evidence="2">
    <location>
        <begin position="28"/>
        <end position="104"/>
    </location>
</feature>
<reference evidence="4" key="1">
    <citation type="submission" date="2015-12" db="EMBL/GenBank/DDBJ databases">
        <title>FDA dAtabase for Regulatory Grade micrObial Sequences (FDA-ARGOS): Supporting development and validation of Infectious Disease Dx tests.</title>
        <authorList>
            <person name="Case J."/>
            <person name="Tallon L."/>
            <person name="Sadzewicz L."/>
            <person name="Sengamalay N."/>
            <person name="Ott S."/>
            <person name="Godinez A."/>
            <person name="Nagaraj S."/>
            <person name="Nadendla S."/>
            <person name="Sichtig H."/>
        </authorList>
    </citation>
    <scope>NUCLEOTIDE SEQUENCE [LARGE SCALE GENOMIC DNA]</scope>
    <source>
        <strain evidence="4">FDAARGOS_147</strain>
    </source>
</reference>
<dbReference type="AlphaFoldDB" id="A0A0X8P1I5"/>
<evidence type="ECO:0000256" key="1">
    <source>
        <dbReference type="SAM" id="SignalP"/>
    </source>
</evidence>
<evidence type="ECO:0000259" key="2">
    <source>
        <dbReference type="Pfam" id="PF07007"/>
    </source>
</evidence>
<evidence type="ECO:0000313" key="3">
    <source>
        <dbReference type="EMBL" id="AMG38204.1"/>
    </source>
</evidence>